<evidence type="ECO:0000313" key="2">
    <source>
        <dbReference type="EMBL" id="GAA4033289.1"/>
    </source>
</evidence>
<dbReference type="Proteomes" id="UP001500456">
    <property type="component" value="Unassembled WGS sequence"/>
</dbReference>
<dbReference type="EMBL" id="BAAAZX010000069">
    <property type="protein sequence ID" value="GAA4033289.1"/>
    <property type="molecule type" value="Genomic_DNA"/>
</dbReference>
<sequence length="163" mass="18176">MHGRHEAELPTLQPMRTVFVFPTGERAETVASLDQHLPEQRNPWTLDGNLYIDIDDEQTGHLFSDWDPADVAILDAAIGHHPTWAVQIDISGRIDGTAEVQQMIALLLEHGGVATDDYTPPPMGPAGNPVWSSDRRPALLRLSRLPRTQPRTRAFLTRSPHQP</sequence>
<protein>
    <submittedName>
        <fullName evidence="2">Uncharacterized protein</fullName>
    </submittedName>
</protein>
<name>A0ABP7TZC2_9ACTN</name>
<comment type="caution">
    <text evidence="2">The sequence shown here is derived from an EMBL/GenBank/DDBJ whole genome shotgun (WGS) entry which is preliminary data.</text>
</comment>
<evidence type="ECO:0000313" key="3">
    <source>
        <dbReference type="Proteomes" id="UP001500456"/>
    </source>
</evidence>
<feature type="region of interest" description="Disordered" evidence="1">
    <location>
        <begin position="141"/>
        <end position="163"/>
    </location>
</feature>
<proteinExistence type="predicted"/>
<gene>
    <name evidence="2" type="ORF">GCM10022232_93910</name>
</gene>
<accession>A0ABP7TZC2</accession>
<organism evidence="2 3">
    <name type="scientific">Streptomyces plumbiresistens</name>
    <dbReference type="NCBI Taxonomy" id="511811"/>
    <lineage>
        <taxon>Bacteria</taxon>
        <taxon>Bacillati</taxon>
        <taxon>Actinomycetota</taxon>
        <taxon>Actinomycetes</taxon>
        <taxon>Kitasatosporales</taxon>
        <taxon>Streptomycetaceae</taxon>
        <taxon>Streptomyces</taxon>
    </lineage>
</organism>
<keyword evidence="3" id="KW-1185">Reference proteome</keyword>
<evidence type="ECO:0000256" key="1">
    <source>
        <dbReference type="SAM" id="MobiDB-lite"/>
    </source>
</evidence>
<reference evidence="3" key="1">
    <citation type="journal article" date="2019" name="Int. J. Syst. Evol. Microbiol.">
        <title>The Global Catalogue of Microorganisms (GCM) 10K type strain sequencing project: providing services to taxonomists for standard genome sequencing and annotation.</title>
        <authorList>
            <consortium name="The Broad Institute Genomics Platform"/>
            <consortium name="The Broad Institute Genome Sequencing Center for Infectious Disease"/>
            <person name="Wu L."/>
            <person name="Ma J."/>
        </authorList>
    </citation>
    <scope>NUCLEOTIDE SEQUENCE [LARGE SCALE GENOMIC DNA]</scope>
    <source>
        <strain evidence="3">JCM 16924</strain>
    </source>
</reference>